<feature type="transmembrane region" description="Helical" evidence="2">
    <location>
        <begin position="230"/>
        <end position="252"/>
    </location>
</feature>
<sequence length="302" mass="32956">MSPSSVPLPLSFNYAKALGYNSTPAAIVFAIFYVPLVSFFAWKSLKHPTYFHLILVIFCTIRLIAFIIRAILSGNESAGESLGLLITDEVLFGVGFAGLLYSSYTLILDRYSLHSKSMPRTSSSRISQLLLNRSIFRVALVTGVGLGIAASTRTSNASHGTDGTTRSLHEASTLILLILTTFLAILALLLLRQQMRDPPLAHHSYEPTGPNSGAANSPNMTLESNNYTQVGIPFGQSYGAQILCLVSFLLLVREAFNTGTVQDSKRGNEEQLWYPFVALPEVLAVVLFMIPGLVPMKTELPR</sequence>
<dbReference type="InParanoid" id="A0A409YNG8"/>
<evidence type="ECO:0000256" key="2">
    <source>
        <dbReference type="SAM" id="Phobius"/>
    </source>
</evidence>
<feature type="transmembrane region" description="Helical" evidence="2">
    <location>
        <begin position="171"/>
        <end position="191"/>
    </location>
</feature>
<feature type="compositionally biased region" description="Polar residues" evidence="1">
    <location>
        <begin position="209"/>
        <end position="220"/>
    </location>
</feature>
<feature type="transmembrane region" description="Helical" evidence="2">
    <location>
        <begin position="272"/>
        <end position="294"/>
    </location>
</feature>
<protein>
    <recommendedName>
        <fullName evidence="3">DUF7702 domain-containing protein</fullName>
    </recommendedName>
</protein>
<evidence type="ECO:0000256" key="1">
    <source>
        <dbReference type="SAM" id="MobiDB-lite"/>
    </source>
</evidence>
<dbReference type="STRING" id="181874.A0A409YNG8"/>
<feature type="transmembrane region" description="Helical" evidence="2">
    <location>
        <begin position="92"/>
        <end position="113"/>
    </location>
</feature>
<keyword evidence="2" id="KW-0812">Transmembrane</keyword>
<dbReference type="InterPro" id="IPR056119">
    <property type="entry name" value="DUF7702"/>
</dbReference>
<dbReference type="Pfam" id="PF24800">
    <property type="entry name" value="DUF7702"/>
    <property type="match status" value="1"/>
</dbReference>
<accession>A0A409YNG8</accession>
<reference evidence="4 5" key="1">
    <citation type="journal article" date="2018" name="Evol. Lett.">
        <title>Horizontal gene cluster transfer increased hallucinogenic mushroom diversity.</title>
        <authorList>
            <person name="Reynolds H.T."/>
            <person name="Vijayakumar V."/>
            <person name="Gluck-Thaler E."/>
            <person name="Korotkin H.B."/>
            <person name="Matheny P.B."/>
            <person name="Slot J.C."/>
        </authorList>
    </citation>
    <scope>NUCLEOTIDE SEQUENCE [LARGE SCALE GENOMIC DNA]</scope>
    <source>
        <strain evidence="4 5">2629</strain>
    </source>
</reference>
<name>A0A409YNG8_9AGAR</name>
<feature type="transmembrane region" description="Helical" evidence="2">
    <location>
        <begin position="134"/>
        <end position="151"/>
    </location>
</feature>
<proteinExistence type="predicted"/>
<feature type="transmembrane region" description="Helical" evidence="2">
    <location>
        <begin position="20"/>
        <end position="42"/>
    </location>
</feature>
<feature type="region of interest" description="Disordered" evidence="1">
    <location>
        <begin position="201"/>
        <end position="220"/>
    </location>
</feature>
<evidence type="ECO:0000313" key="4">
    <source>
        <dbReference type="EMBL" id="PPR04611.1"/>
    </source>
</evidence>
<feature type="transmembrane region" description="Helical" evidence="2">
    <location>
        <begin position="49"/>
        <end position="72"/>
    </location>
</feature>
<keyword evidence="2" id="KW-0472">Membrane</keyword>
<comment type="caution">
    <text evidence="4">The sequence shown here is derived from an EMBL/GenBank/DDBJ whole genome shotgun (WGS) entry which is preliminary data.</text>
</comment>
<dbReference type="OrthoDB" id="5389493at2759"/>
<dbReference type="Proteomes" id="UP000284842">
    <property type="component" value="Unassembled WGS sequence"/>
</dbReference>
<evidence type="ECO:0000259" key="3">
    <source>
        <dbReference type="Pfam" id="PF24800"/>
    </source>
</evidence>
<evidence type="ECO:0000313" key="5">
    <source>
        <dbReference type="Proteomes" id="UP000284842"/>
    </source>
</evidence>
<dbReference type="EMBL" id="NHTK01000913">
    <property type="protein sequence ID" value="PPR04611.1"/>
    <property type="molecule type" value="Genomic_DNA"/>
</dbReference>
<dbReference type="AlphaFoldDB" id="A0A409YNG8"/>
<feature type="domain" description="DUF7702" evidence="3">
    <location>
        <begin position="27"/>
        <end position="194"/>
    </location>
</feature>
<organism evidence="4 5">
    <name type="scientific">Panaeolus cyanescens</name>
    <dbReference type="NCBI Taxonomy" id="181874"/>
    <lineage>
        <taxon>Eukaryota</taxon>
        <taxon>Fungi</taxon>
        <taxon>Dikarya</taxon>
        <taxon>Basidiomycota</taxon>
        <taxon>Agaricomycotina</taxon>
        <taxon>Agaricomycetes</taxon>
        <taxon>Agaricomycetidae</taxon>
        <taxon>Agaricales</taxon>
        <taxon>Agaricineae</taxon>
        <taxon>Galeropsidaceae</taxon>
        <taxon>Panaeolus</taxon>
    </lineage>
</organism>
<keyword evidence="5" id="KW-1185">Reference proteome</keyword>
<gene>
    <name evidence="4" type="ORF">CVT24_011739</name>
</gene>
<keyword evidence="2" id="KW-1133">Transmembrane helix</keyword>